<dbReference type="Proteomes" id="UP000054485">
    <property type="component" value="Unassembled WGS sequence"/>
</dbReference>
<feature type="non-terminal residue" evidence="1">
    <location>
        <position position="1"/>
    </location>
</feature>
<evidence type="ECO:0000313" key="1">
    <source>
        <dbReference type="EMBL" id="KIK32455.1"/>
    </source>
</evidence>
<protein>
    <submittedName>
        <fullName evidence="1">Uncharacterized protein</fullName>
    </submittedName>
</protein>
<dbReference type="InParanoid" id="A0A0C9Z4V3"/>
<dbReference type="AlphaFoldDB" id="A0A0C9Z4V3"/>
<keyword evidence="2" id="KW-1185">Reference proteome</keyword>
<dbReference type="EMBL" id="KN836239">
    <property type="protein sequence ID" value="KIK32455.1"/>
    <property type="molecule type" value="Genomic_DNA"/>
</dbReference>
<gene>
    <name evidence="1" type="ORF">CY34DRAFT_101481</name>
</gene>
<reference evidence="1 2" key="1">
    <citation type="submission" date="2014-04" db="EMBL/GenBank/DDBJ databases">
        <authorList>
            <consortium name="DOE Joint Genome Institute"/>
            <person name="Kuo A."/>
            <person name="Ruytinx J."/>
            <person name="Rineau F."/>
            <person name="Colpaert J."/>
            <person name="Kohler A."/>
            <person name="Nagy L.G."/>
            <person name="Floudas D."/>
            <person name="Copeland A."/>
            <person name="Barry K.W."/>
            <person name="Cichocki N."/>
            <person name="Veneault-Fourrey C."/>
            <person name="LaButti K."/>
            <person name="Lindquist E.A."/>
            <person name="Lipzen A."/>
            <person name="Lundell T."/>
            <person name="Morin E."/>
            <person name="Murat C."/>
            <person name="Sun H."/>
            <person name="Tunlid A."/>
            <person name="Henrissat B."/>
            <person name="Grigoriev I.V."/>
            <person name="Hibbett D.S."/>
            <person name="Martin F."/>
            <person name="Nordberg H.P."/>
            <person name="Cantor M.N."/>
            <person name="Hua S.X."/>
        </authorList>
    </citation>
    <scope>NUCLEOTIDE SEQUENCE [LARGE SCALE GENOMIC DNA]</scope>
    <source>
        <strain evidence="1 2">UH-Slu-Lm8-n1</strain>
    </source>
</reference>
<accession>A0A0C9Z4V3</accession>
<sequence length="343" mass="39129">TQSAEIQVPMHKIPNMPLGKVQQRHVVRIFFPRLYNAEWPVDQLPQEKLALIYDRCLRPTMLEIVPESRDKWPTTYAAAFAHSRSCTGSLAFSSTDIPWYRLELVATTLLAKLAGLGPAFRDAYFGHELRGTKGATIHNGEDEDERRLAMDDLFEHVDVNSLNFEQWHVDVALTISVPDHVVTWRQSSHHELLSHLMPAASPQQISRLINNKARFHLDRALQIKEFAGFRATTTRCAGASGLLYVQAYCTEKNVTYSLNPGIFRRRQAKELLQKDTEARLIRDMDAMSNIFYECAGEGEVEGRDGCARLEIRVPLTDAMNSLSTLPEELIRRSVVAIDRRVWW</sequence>
<proteinExistence type="predicted"/>
<reference evidence="2" key="2">
    <citation type="submission" date="2015-01" db="EMBL/GenBank/DDBJ databases">
        <title>Evolutionary Origins and Diversification of the Mycorrhizal Mutualists.</title>
        <authorList>
            <consortium name="DOE Joint Genome Institute"/>
            <consortium name="Mycorrhizal Genomics Consortium"/>
            <person name="Kohler A."/>
            <person name="Kuo A."/>
            <person name="Nagy L.G."/>
            <person name="Floudas D."/>
            <person name="Copeland A."/>
            <person name="Barry K.W."/>
            <person name="Cichocki N."/>
            <person name="Veneault-Fourrey C."/>
            <person name="LaButti K."/>
            <person name="Lindquist E.A."/>
            <person name="Lipzen A."/>
            <person name="Lundell T."/>
            <person name="Morin E."/>
            <person name="Murat C."/>
            <person name="Riley R."/>
            <person name="Ohm R."/>
            <person name="Sun H."/>
            <person name="Tunlid A."/>
            <person name="Henrissat B."/>
            <person name="Grigoriev I.V."/>
            <person name="Hibbett D.S."/>
            <person name="Martin F."/>
        </authorList>
    </citation>
    <scope>NUCLEOTIDE SEQUENCE [LARGE SCALE GENOMIC DNA]</scope>
    <source>
        <strain evidence="2">UH-Slu-Lm8-n1</strain>
    </source>
</reference>
<evidence type="ECO:0000313" key="2">
    <source>
        <dbReference type="Proteomes" id="UP000054485"/>
    </source>
</evidence>
<organism evidence="1 2">
    <name type="scientific">Suillus luteus UH-Slu-Lm8-n1</name>
    <dbReference type="NCBI Taxonomy" id="930992"/>
    <lineage>
        <taxon>Eukaryota</taxon>
        <taxon>Fungi</taxon>
        <taxon>Dikarya</taxon>
        <taxon>Basidiomycota</taxon>
        <taxon>Agaricomycotina</taxon>
        <taxon>Agaricomycetes</taxon>
        <taxon>Agaricomycetidae</taxon>
        <taxon>Boletales</taxon>
        <taxon>Suillineae</taxon>
        <taxon>Suillaceae</taxon>
        <taxon>Suillus</taxon>
    </lineage>
</organism>
<dbReference type="OrthoDB" id="3261690at2759"/>
<dbReference type="HOGENOM" id="CLU_047288_0_0_1"/>
<name>A0A0C9Z4V3_9AGAM</name>